<comment type="caution">
    <text evidence="3">The sequence shown here is derived from an EMBL/GenBank/DDBJ whole genome shotgun (WGS) entry which is preliminary data.</text>
</comment>
<keyword evidence="2" id="KW-0812">Transmembrane</keyword>
<keyword evidence="4" id="KW-1185">Reference proteome</keyword>
<feature type="compositionally biased region" description="Basic and acidic residues" evidence="1">
    <location>
        <begin position="358"/>
        <end position="376"/>
    </location>
</feature>
<dbReference type="RefSeq" id="WP_340294280.1">
    <property type="nucleotide sequence ID" value="NZ_JBBJUP010000022.1"/>
</dbReference>
<evidence type="ECO:0000313" key="3">
    <source>
        <dbReference type="EMBL" id="MEJ8281674.1"/>
    </source>
</evidence>
<proteinExistence type="predicted"/>
<keyword evidence="2" id="KW-0472">Membrane</keyword>
<gene>
    <name evidence="3" type="ORF">WJX68_22245</name>
</gene>
<feature type="region of interest" description="Disordered" evidence="1">
    <location>
        <begin position="358"/>
        <end position="389"/>
    </location>
</feature>
<evidence type="ECO:0000256" key="1">
    <source>
        <dbReference type="SAM" id="MobiDB-lite"/>
    </source>
</evidence>
<sequence>MTDPTPCTVLDLVADPGVATELAHRLARELPDVLRGRGEGRWEVRVADEPIVLDERGALPALSIGDRVRDRDGADAVVLLTDLPRRADTDPVVADAGTAHRVGLVSLPALGALDQYRRCRDTVVRLVTRHLFPAGDRAGAGERSDAGRAGALTRLGQDTGGGRDGSGSAGVEDDVDVRLALPGLRGRLRLLAGLVRANRPWRLVPSLSPAIAAAAAGAAFGIFYSNIWELATALGTGRQVTVMLVALTGMTAWLILDNGLWESRRARSLREEMLLSNLSTVITVACGVLAMFALLFVLALVAAVLVVPPDYLGQKLMRPAGPDDWVMIAWLSTSMGTVAGALGSGFADDDAVRRAAYSRRERERRARLDDAEHDSGGRSGDGSGRGDRG</sequence>
<dbReference type="Proteomes" id="UP001364211">
    <property type="component" value="Unassembled WGS sequence"/>
</dbReference>
<feature type="transmembrane region" description="Helical" evidence="2">
    <location>
        <begin position="327"/>
        <end position="347"/>
    </location>
</feature>
<feature type="region of interest" description="Disordered" evidence="1">
    <location>
        <begin position="137"/>
        <end position="170"/>
    </location>
</feature>
<feature type="compositionally biased region" description="Gly residues" evidence="1">
    <location>
        <begin position="158"/>
        <end position="168"/>
    </location>
</feature>
<name>A0ABU8TCN2_9PSEU</name>
<accession>A0ABU8TCN2</accession>
<protein>
    <submittedName>
        <fullName evidence="3">Uncharacterized protein</fullName>
    </submittedName>
</protein>
<dbReference type="EMBL" id="JBBJUP010000022">
    <property type="protein sequence ID" value="MEJ8281674.1"/>
    <property type="molecule type" value="Genomic_DNA"/>
</dbReference>
<evidence type="ECO:0000313" key="4">
    <source>
        <dbReference type="Proteomes" id="UP001364211"/>
    </source>
</evidence>
<feature type="transmembrane region" description="Helical" evidence="2">
    <location>
        <begin position="281"/>
        <end position="307"/>
    </location>
</feature>
<reference evidence="3 4" key="1">
    <citation type="submission" date="2024-03" db="EMBL/GenBank/DDBJ databases">
        <title>Draft genome sequence of Pseudonocardia sp. DW16-2.</title>
        <authorList>
            <person name="Duangmal K."/>
        </authorList>
    </citation>
    <scope>NUCLEOTIDE SEQUENCE [LARGE SCALE GENOMIC DNA]</scope>
    <source>
        <strain evidence="3 4">DW16-2</strain>
    </source>
</reference>
<feature type="transmembrane region" description="Helical" evidence="2">
    <location>
        <begin position="240"/>
        <end position="260"/>
    </location>
</feature>
<organism evidence="3 4">
    <name type="scientific">Pseudonocardia spirodelae</name>
    <dbReference type="NCBI Taxonomy" id="3133431"/>
    <lineage>
        <taxon>Bacteria</taxon>
        <taxon>Bacillati</taxon>
        <taxon>Actinomycetota</taxon>
        <taxon>Actinomycetes</taxon>
        <taxon>Pseudonocardiales</taxon>
        <taxon>Pseudonocardiaceae</taxon>
        <taxon>Pseudonocardia</taxon>
    </lineage>
</organism>
<feature type="transmembrane region" description="Helical" evidence="2">
    <location>
        <begin position="206"/>
        <end position="228"/>
    </location>
</feature>
<evidence type="ECO:0000256" key="2">
    <source>
        <dbReference type="SAM" id="Phobius"/>
    </source>
</evidence>
<keyword evidence="2" id="KW-1133">Transmembrane helix</keyword>